<feature type="domain" description="Glycosyltransferase 2-like" evidence="7">
    <location>
        <begin position="38"/>
        <end position="210"/>
    </location>
</feature>
<evidence type="ECO:0000256" key="4">
    <source>
        <dbReference type="ARBA" id="ARBA00022679"/>
    </source>
</evidence>
<organism evidence="8">
    <name type="scientific">freshwater metagenome</name>
    <dbReference type="NCBI Taxonomy" id="449393"/>
    <lineage>
        <taxon>unclassified sequences</taxon>
        <taxon>metagenomes</taxon>
        <taxon>ecological metagenomes</taxon>
    </lineage>
</organism>
<dbReference type="AlphaFoldDB" id="A0A6J6CE05"/>
<evidence type="ECO:0000256" key="1">
    <source>
        <dbReference type="ARBA" id="ARBA00004236"/>
    </source>
</evidence>
<dbReference type="GO" id="GO:0005886">
    <property type="term" value="C:plasma membrane"/>
    <property type="evidence" value="ECO:0007669"/>
    <property type="project" value="UniProtKB-SubCell"/>
</dbReference>
<name>A0A6J6CE05_9ZZZZ</name>
<evidence type="ECO:0000256" key="3">
    <source>
        <dbReference type="ARBA" id="ARBA00022676"/>
    </source>
</evidence>
<dbReference type="GO" id="GO:0016757">
    <property type="term" value="F:glycosyltransferase activity"/>
    <property type="evidence" value="ECO:0007669"/>
    <property type="project" value="UniProtKB-KW"/>
</dbReference>
<accession>A0A6J6CE05</accession>
<gene>
    <name evidence="8" type="ORF">UFOPK1541_00128</name>
</gene>
<comment type="subcellular location">
    <subcellularLocation>
        <location evidence="1">Cell membrane</location>
    </subcellularLocation>
</comment>
<dbReference type="Gene3D" id="3.90.550.10">
    <property type="entry name" value="Spore Coat Polysaccharide Biosynthesis Protein SpsA, Chain A"/>
    <property type="match status" value="1"/>
</dbReference>
<dbReference type="PANTHER" id="PTHR43646:SF2">
    <property type="entry name" value="GLYCOSYLTRANSFERASE 2-LIKE DOMAIN-CONTAINING PROTEIN"/>
    <property type="match status" value="1"/>
</dbReference>
<dbReference type="InterPro" id="IPR001173">
    <property type="entry name" value="Glyco_trans_2-like"/>
</dbReference>
<reference evidence="8" key="1">
    <citation type="submission" date="2020-05" db="EMBL/GenBank/DDBJ databases">
        <authorList>
            <person name="Chiriac C."/>
            <person name="Salcher M."/>
            <person name="Ghai R."/>
            <person name="Kavagutti S V."/>
        </authorList>
    </citation>
    <scope>NUCLEOTIDE SEQUENCE</scope>
</reference>
<protein>
    <submittedName>
        <fullName evidence="8">Unannotated protein</fullName>
    </submittedName>
</protein>
<feature type="transmembrane region" description="Helical" evidence="6">
    <location>
        <begin position="326"/>
        <end position="343"/>
    </location>
</feature>
<evidence type="ECO:0000313" key="8">
    <source>
        <dbReference type="EMBL" id="CAB4549514.1"/>
    </source>
</evidence>
<keyword evidence="5 6" id="KW-0472">Membrane</keyword>
<proteinExistence type="predicted"/>
<keyword evidence="3" id="KW-0328">Glycosyltransferase</keyword>
<dbReference type="SUPFAM" id="SSF53448">
    <property type="entry name" value="Nucleotide-diphospho-sugar transferases"/>
    <property type="match status" value="1"/>
</dbReference>
<evidence type="ECO:0000256" key="5">
    <source>
        <dbReference type="ARBA" id="ARBA00023136"/>
    </source>
</evidence>
<keyword evidence="6" id="KW-1133">Transmembrane helix</keyword>
<feature type="transmembrane region" description="Helical" evidence="6">
    <location>
        <begin position="273"/>
        <end position="292"/>
    </location>
</feature>
<evidence type="ECO:0000256" key="6">
    <source>
        <dbReference type="SAM" id="Phobius"/>
    </source>
</evidence>
<feature type="transmembrane region" description="Helical" evidence="6">
    <location>
        <begin position="6"/>
        <end position="24"/>
    </location>
</feature>
<evidence type="ECO:0000259" key="7">
    <source>
        <dbReference type="Pfam" id="PF00535"/>
    </source>
</evidence>
<dbReference type="CDD" id="cd06423">
    <property type="entry name" value="CESA_like"/>
    <property type="match status" value="1"/>
</dbReference>
<dbReference type="InterPro" id="IPR029044">
    <property type="entry name" value="Nucleotide-diphossugar_trans"/>
</dbReference>
<keyword evidence="2" id="KW-1003">Cell membrane</keyword>
<dbReference type="EMBL" id="CAEZTA010000006">
    <property type="protein sequence ID" value="CAB4549514.1"/>
    <property type="molecule type" value="Genomic_DNA"/>
</dbReference>
<keyword evidence="6" id="KW-0812">Transmembrane</keyword>
<dbReference type="PANTHER" id="PTHR43646">
    <property type="entry name" value="GLYCOSYLTRANSFERASE"/>
    <property type="match status" value="1"/>
</dbReference>
<sequence>MLTNIIFFATVTLLWLAVANFFTIRRPAEAADRSEKVSVLIPVRNEAENIADLVLSLQAQEHLSDLEIIFIDDSSTDETAEKLQEAKDGGAQIKVINAPELPHNWMGKPWALQQGFLKATGEIVVTLDADVRMTSTAISQAIAMLGDRSFISPYPRQIAKTFPERLVQPLLQWSWMSTVPLRIAEKSERTSLAVANGQFFMVRKNALDQIGGFTAIATEVLDDMELARALIKSGARGGVADGSSLAQTRMYKNFAEIKAGYGKSLWKAFGAKGGSAGAIAFLFLTGIAPVIAWFTGNPLGFFAYEFIVITRMLSAARSRGRILDSLLHPFSCAVLIYLIIYSWRARGVVAWKGRTL</sequence>
<keyword evidence="4" id="KW-0808">Transferase</keyword>
<evidence type="ECO:0000256" key="2">
    <source>
        <dbReference type="ARBA" id="ARBA00022475"/>
    </source>
</evidence>
<dbReference type="Pfam" id="PF00535">
    <property type="entry name" value="Glycos_transf_2"/>
    <property type="match status" value="1"/>
</dbReference>